<dbReference type="InterPro" id="IPR023318">
    <property type="entry name" value="Ub_act_enz_dom_a_sf"/>
</dbReference>
<feature type="binding site" evidence="6">
    <location>
        <begin position="87"/>
        <end position="92"/>
    </location>
    <ligand>
        <name>ATP</name>
        <dbReference type="ChEBI" id="CHEBI:30616"/>
    </ligand>
</feature>
<dbReference type="InterPro" id="IPR045886">
    <property type="entry name" value="ThiF/MoeB/HesA"/>
</dbReference>
<keyword evidence="2 4" id="KW-0833">Ubl conjugation pathway</keyword>
<dbReference type="Proteomes" id="UP000230750">
    <property type="component" value="Unassembled WGS sequence"/>
</dbReference>
<comment type="pathway">
    <text evidence="4">Protein modification; protein sumoylation.</text>
</comment>
<dbReference type="PANTHER" id="PTHR10953">
    <property type="entry name" value="UBIQUITIN-ACTIVATING ENZYME E1"/>
    <property type="match status" value="1"/>
</dbReference>
<evidence type="ECO:0000313" key="12">
    <source>
        <dbReference type="EMBL" id="PIK50040.1"/>
    </source>
</evidence>
<dbReference type="GO" id="GO:0005524">
    <property type="term" value="F:ATP binding"/>
    <property type="evidence" value="ECO:0007669"/>
    <property type="project" value="UniProtKB-UniRule"/>
</dbReference>
<feature type="domain" description="Ubiquitin/SUMO-activating enzyme ubiquitin-like" evidence="11">
    <location>
        <begin position="413"/>
        <end position="499"/>
    </location>
</feature>
<dbReference type="InterPro" id="IPR028077">
    <property type="entry name" value="UAE_UbL_dom"/>
</dbReference>
<dbReference type="Gene3D" id="1.10.10.520">
    <property type="entry name" value="Ubiquitin activating enzymes (Uba3). Chain: B, domain 2"/>
    <property type="match status" value="1"/>
</dbReference>
<evidence type="ECO:0000313" key="13">
    <source>
        <dbReference type="Proteomes" id="UP000230750"/>
    </source>
</evidence>
<dbReference type="EMBL" id="MRZV01000435">
    <property type="protein sequence ID" value="PIK50040.1"/>
    <property type="molecule type" value="Genomic_DNA"/>
</dbReference>
<evidence type="ECO:0000256" key="3">
    <source>
        <dbReference type="ARBA" id="ARBA00022840"/>
    </source>
</evidence>
<evidence type="ECO:0000256" key="7">
    <source>
        <dbReference type="PIRSR" id="PIRSR039133-3"/>
    </source>
</evidence>
<evidence type="ECO:0000256" key="6">
    <source>
        <dbReference type="PIRSR" id="PIRSR039133-2"/>
    </source>
</evidence>
<dbReference type="GO" id="GO:0016925">
    <property type="term" value="P:protein sumoylation"/>
    <property type="evidence" value="ECO:0007669"/>
    <property type="project" value="UniProtKB-UniRule"/>
</dbReference>
<dbReference type="GO" id="GO:0046872">
    <property type="term" value="F:metal ion binding"/>
    <property type="evidence" value="ECO:0007669"/>
    <property type="project" value="UniProtKB-KW"/>
</dbReference>
<feature type="binding site" evidence="6">
    <location>
        <begin position="65"/>
        <end position="66"/>
    </location>
    <ligand>
        <name>ATP</name>
        <dbReference type="ChEBI" id="CHEBI:30616"/>
    </ligand>
</feature>
<dbReference type="STRING" id="307972.A0A2G8KQ24"/>
<protein>
    <recommendedName>
        <fullName evidence="4">SUMO-activating enzyme subunit</fullName>
    </recommendedName>
</protein>
<feature type="binding site" evidence="7">
    <location>
        <position position="405"/>
    </location>
    <ligand>
        <name>Zn(2+)</name>
        <dbReference type="ChEBI" id="CHEBI:29105"/>
    </ligand>
</feature>
<evidence type="ECO:0000256" key="4">
    <source>
        <dbReference type="PIRNR" id="PIRNR039133"/>
    </source>
</evidence>
<dbReference type="AlphaFoldDB" id="A0A2G8KQ24"/>
<keyword evidence="13" id="KW-1185">Reference proteome</keyword>
<dbReference type="PANTHER" id="PTHR10953:SF5">
    <property type="entry name" value="SUMO-ACTIVATING ENZYME SUBUNIT 2"/>
    <property type="match status" value="1"/>
</dbReference>
<feature type="binding site" evidence="7">
    <location>
        <position position="128"/>
    </location>
    <ligand>
        <name>Zn(2+)</name>
        <dbReference type="ChEBI" id="CHEBI:29105"/>
    </ligand>
</feature>
<evidence type="ECO:0000259" key="10">
    <source>
        <dbReference type="Pfam" id="PF00899"/>
    </source>
</evidence>
<feature type="compositionally biased region" description="Acidic residues" evidence="9">
    <location>
        <begin position="547"/>
        <end position="568"/>
    </location>
</feature>
<evidence type="ECO:0000256" key="2">
    <source>
        <dbReference type="ARBA" id="ARBA00022786"/>
    </source>
</evidence>
<dbReference type="GO" id="GO:0005737">
    <property type="term" value="C:cytoplasm"/>
    <property type="evidence" value="ECO:0007669"/>
    <property type="project" value="TreeGrafter"/>
</dbReference>
<evidence type="ECO:0000256" key="8">
    <source>
        <dbReference type="PROSITE-ProRule" id="PRU10132"/>
    </source>
</evidence>
<name>A0A2G8KQ24_STIJA</name>
<dbReference type="Pfam" id="PF00899">
    <property type="entry name" value="ThiF"/>
    <property type="match status" value="1"/>
</dbReference>
<comment type="similarity">
    <text evidence="4">Belongs to the ubiquitin-activating E1 family.</text>
</comment>
<dbReference type="GO" id="GO:0031510">
    <property type="term" value="C:SUMO activating enzyme complex"/>
    <property type="evidence" value="ECO:0007669"/>
    <property type="project" value="UniProtKB-UniRule"/>
</dbReference>
<dbReference type="PROSITE" id="PS00865">
    <property type="entry name" value="UBIQUITIN_ACTIVAT_2"/>
    <property type="match status" value="1"/>
</dbReference>
<keyword evidence="3 4" id="KW-0067">ATP-binding</keyword>
<evidence type="ECO:0000256" key="5">
    <source>
        <dbReference type="PIRSR" id="PIRSR039133-1"/>
    </source>
</evidence>
<evidence type="ECO:0000259" key="11">
    <source>
        <dbReference type="Pfam" id="PF14732"/>
    </source>
</evidence>
<dbReference type="Pfam" id="PF14732">
    <property type="entry name" value="UAE_UbL"/>
    <property type="match status" value="1"/>
</dbReference>
<dbReference type="InterPro" id="IPR033127">
    <property type="entry name" value="UBQ-activ_enz_E1_Cys_AS"/>
</dbReference>
<proteinExistence type="inferred from homology"/>
<feature type="region of interest" description="Disordered" evidence="9">
    <location>
        <begin position="511"/>
        <end position="609"/>
    </location>
</feature>
<evidence type="ECO:0000256" key="9">
    <source>
        <dbReference type="SAM" id="MobiDB-lite"/>
    </source>
</evidence>
<dbReference type="InterPro" id="IPR000594">
    <property type="entry name" value="ThiF_NAD_FAD-bd"/>
</dbReference>
<accession>A0A2G8KQ24</accession>
<organism evidence="12 13">
    <name type="scientific">Stichopus japonicus</name>
    <name type="common">Sea cucumber</name>
    <dbReference type="NCBI Taxonomy" id="307972"/>
    <lineage>
        <taxon>Eukaryota</taxon>
        <taxon>Metazoa</taxon>
        <taxon>Echinodermata</taxon>
        <taxon>Eleutherozoa</taxon>
        <taxon>Echinozoa</taxon>
        <taxon>Holothuroidea</taxon>
        <taxon>Aspidochirotacea</taxon>
        <taxon>Aspidochirotida</taxon>
        <taxon>Stichopodidae</taxon>
        <taxon>Apostichopus</taxon>
    </lineage>
</organism>
<dbReference type="OrthoDB" id="10255449at2759"/>
<feature type="domain" description="THIF-type NAD/FAD binding fold" evidence="10">
    <location>
        <begin position="45"/>
        <end position="402"/>
    </location>
</feature>
<comment type="subunit">
    <text evidence="4">Heterodimer.</text>
</comment>
<comment type="caution">
    <text evidence="12">The sequence shown here is derived from an EMBL/GenBank/DDBJ whole genome shotgun (WGS) entry which is preliminary data.</text>
</comment>
<keyword evidence="4 7" id="KW-0862">Zinc</keyword>
<dbReference type="PIRSF" id="PIRSF039133">
    <property type="entry name" value="SUMO_E1B"/>
    <property type="match status" value="1"/>
</dbReference>
<reference evidence="12 13" key="1">
    <citation type="journal article" date="2017" name="PLoS Biol.">
        <title>The sea cucumber genome provides insights into morphological evolution and visceral regeneration.</title>
        <authorList>
            <person name="Zhang X."/>
            <person name="Sun L."/>
            <person name="Yuan J."/>
            <person name="Sun Y."/>
            <person name="Gao Y."/>
            <person name="Zhang L."/>
            <person name="Li S."/>
            <person name="Dai H."/>
            <person name="Hamel J.F."/>
            <person name="Liu C."/>
            <person name="Yu Y."/>
            <person name="Liu S."/>
            <person name="Lin W."/>
            <person name="Guo K."/>
            <person name="Jin S."/>
            <person name="Xu P."/>
            <person name="Storey K.B."/>
            <person name="Huan P."/>
            <person name="Zhang T."/>
            <person name="Zhou Y."/>
            <person name="Zhang J."/>
            <person name="Lin C."/>
            <person name="Li X."/>
            <person name="Xing L."/>
            <person name="Huo D."/>
            <person name="Sun M."/>
            <person name="Wang L."/>
            <person name="Mercier A."/>
            <person name="Li F."/>
            <person name="Yang H."/>
            <person name="Xiang J."/>
        </authorList>
    </citation>
    <scope>NUCLEOTIDE SEQUENCE [LARGE SCALE GENOMIC DNA]</scope>
    <source>
        <strain evidence="12">Shaxun</strain>
        <tissue evidence="12">Muscle</tissue>
    </source>
</reference>
<dbReference type="InterPro" id="IPR030661">
    <property type="entry name" value="Uba2"/>
</dbReference>
<dbReference type="Gene3D" id="3.10.290.20">
    <property type="entry name" value="Ubiquitin-like 2 activating enzyme e1b. Chain: B, domain 3"/>
    <property type="match status" value="1"/>
</dbReference>
<evidence type="ECO:0000256" key="1">
    <source>
        <dbReference type="ARBA" id="ARBA00022741"/>
    </source>
</evidence>
<feature type="binding site" evidence="7">
    <location>
        <position position="131"/>
    </location>
    <ligand>
        <name>Zn(2+)</name>
        <dbReference type="ChEBI" id="CHEBI:29105"/>
    </ligand>
</feature>
<dbReference type="UniPathway" id="UPA00886"/>
<dbReference type="FunFam" id="1.10.10.520:FF:000002">
    <property type="entry name" value="SUMO-activating enzyme subunit 2"/>
    <property type="match status" value="1"/>
</dbReference>
<keyword evidence="4 7" id="KW-0479">Metal-binding</keyword>
<feature type="region of interest" description="Disordered" evidence="9">
    <location>
        <begin position="169"/>
        <end position="205"/>
    </location>
</feature>
<sequence length="609" mass="68216">MQYCFQTMGRIRRNVGSFKKKFRYFFKERYSFKMCFVISCIVLVVAKESCIRFNPYVKIDAKHDSITNPEYNRDFFMQFDVVMNALDNRAARNHVNRMCLAADVPLVESGSAGYLGQVTVIKKSKFECYECQPSPREKTFPGCTIRNTPSEPIHCIVWAKHLFNQLFGEEDPDQDVSPDTADPEAAGDSGRLAVDTEAKSSGAGGIERVSTREWAEASDHDPQKLFKKLFHDDIQYLLSMDKLWVKRRPPVPLIWEQLPKEDILTTRRGSLEAQRLWTVQECANVFSDSLKDLKEQYKQRGELAWDKDDKAAMDFVTCTANLRSHIFLIPQKSRFDVKSMAGNIIPAIATTNAVIAGLIVVEALKILAGSFNKCKTVYMSRFANARRKLLIPCELVSPNPKCYVCSPKPEVSVKLNTNTLTIKSLEDKIFKACLGMIAPDVEIDDGKGSIIISSEAGETEGNNNKTLSSFAISGGSRLKADDFLQNYELIINIVQCENLAEEKEFEIVGTIPEASDSKETPGAITNNGTAVNGGAEDQAGPSMVSVQEDDEDELIMMESEDEDEDDEALSSSNRKRPLTEETHQAIFKKARLSETDDDTKDDNLVVLES</sequence>
<dbReference type="InterPro" id="IPR035985">
    <property type="entry name" value="Ubiquitin-activating_enz"/>
</dbReference>
<gene>
    <name evidence="12" type="ORF">BSL78_13049</name>
</gene>
<keyword evidence="1 4" id="KW-0547">Nucleotide-binding</keyword>
<feature type="binding site" evidence="7">
    <location>
        <position position="402"/>
    </location>
    <ligand>
        <name>Zn(2+)</name>
        <dbReference type="ChEBI" id="CHEBI:29105"/>
    </ligand>
</feature>
<dbReference type="GO" id="GO:0019948">
    <property type="term" value="F:SUMO activating enzyme activity"/>
    <property type="evidence" value="ECO:0007669"/>
    <property type="project" value="UniProtKB-UniRule"/>
</dbReference>
<feature type="active site" description="Glycyl thioester intermediate" evidence="5 8">
    <location>
        <position position="143"/>
    </location>
</feature>
<dbReference type="SUPFAM" id="SSF69572">
    <property type="entry name" value="Activating enzymes of the ubiquitin-like proteins"/>
    <property type="match status" value="1"/>
</dbReference>